<dbReference type="Proteomes" id="UP001159405">
    <property type="component" value="Unassembled WGS sequence"/>
</dbReference>
<evidence type="ECO:0000256" key="4">
    <source>
        <dbReference type="ARBA" id="ARBA00023163"/>
    </source>
</evidence>
<evidence type="ECO:0000256" key="1">
    <source>
        <dbReference type="ARBA" id="ARBA00004123"/>
    </source>
</evidence>
<dbReference type="EMBL" id="CALNXK010000024">
    <property type="protein sequence ID" value="CAH3112044.1"/>
    <property type="molecule type" value="Genomic_DNA"/>
</dbReference>
<reference evidence="7 8" key="1">
    <citation type="submission" date="2022-05" db="EMBL/GenBank/DDBJ databases">
        <authorList>
            <consortium name="Genoscope - CEA"/>
            <person name="William W."/>
        </authorList>
    </citation>
    <scope>NUCLEOTIDE SEQUENCE [LARGE SCALE GENOMIC DNA]</scope>
</reference>
<evidence type="ECO:0000313" key="7">
    <source>
        <dbReference type="EMBL" id="CAH3112044.1"/>
    </source>
</evidence>
<dbReference type="Pfam" id="PF10156">
    <property type="entry name" value="Med17"/>
    <property type="match status" value="1"/>
</dbReference>
<keyword evidence="6" id="KW-0010">Activator</keyword>
<dbReference type="PANTHER" id="PTHR13114">
    <property type="entry name" value="MEDIATOR OF RNA POLYMERASE II TRANSCRIPTION SUBUNIT 17"/>
    <property type="match status" value="1"/>
</dbReference>
<gene>
    <name evidence="6" type="primary">MED17</name>
    <name evidence="7" type="ORF">PLOB_00020397</name>
</gene>
<keyword evidence="4 6" id="KW-0804">Transcription</keyword>
<comment type="subunit">
    <text evidence="6">Component of the Mediator complex.</text>
</comment>
<dbReference type="InterPro" id="IPR019313">
    <property type="entry name" value="Mediator_Med17"/>
</dbReference>
<evidence type="ECO:0000313" key="8">
    <source>
        <dbReference type="Proteomes" id="UP001159405"/>
    </source>
</evidence>
<keyword evidence="3 6" id="KW-0805">Transcription regulation</keyword>
<name>A0ABN8NJT4_9CNID</name>
<comment type="subcellular location">
    <subcellularLocation>
        <location evidence="1 6">Nucleus</location>
    </subcellularLocation>
</comment>
<comment type="function">
    <text evidence="6">Component of the Mediator complex, a coactivator involved in the regulated transcription of nearly all RNA polymerase II-dependent genes. Mediator functions as a bridge to convey information from gene-specific regulatory proteins to the basal RNA polymerase II transcription machinery. Mediator is recruited to promoters by direct interactions with regulatory proteins and serves as a scaffold for the assembly of a functional preinitiation complex with RNA polymerase II and the general transcription factors.</text>
</comment>
<dbReference type="PANTHER" id="PTHR13114:SF7">
    <property type="entry name" value="MEDIATOR OF RNA POLYMERASE II TRANSCRIPTION SUBUNIT 17"/>
    <property type="match status" value="1"/>
</dbReference>
<sequence length="648" mass="71463">VRISGSLLPFKMATRLDVDIAIESLLESEVEEISRDGQEKYVPQLSMSEKLAKLAHKIDFLSDVKGHEEEKDEQEEEEKSLVTFQPSLWPWDSVRENLRKSLTEICVLSDVLNVVRDKKYLILDPVSQNQATPKPTLSLINKKKSLTNAADILLRGAQRMEDAVKERADRNSGQTSSAKDFHSELMMLRKRWRLKRTGASIIGDLTYRSVGSQFRNPGLFEVTKATNPEDTVEQRSTDNRALDVTVGSDLEGTAQVRVAIVTSGKQLEIASIRGLMSGCHDSRAVGIPSWQRKLESAQFNLFCKELFIQLSQEAYNTTDNRPHSVMANEIRAEIFPGTDLCITYCSQKEDSNQRSFKSAQSQQDTVSYDQSLEYALHSLLRKRHHQAQALPTPRPVTAYPMQGGSKRLCLAGASALTAAEVAPCLQSPGLLEAVLNIARHKVLQKRAAGVIDALKSRVPDPCVTCQWGVVGSETNTIATLHVTSPDVGDMGRSSFQLCVGTRGIRAVTNDGLCSDLSTHAKDLEDFILSQVCNHRLSVAHSLALSLGWHVIHCSRHVGTGPSERQGHMRGLIVKSPNGAKAVAVRTGPSSGVTILIRRPEPPSSVAPELLGNMNWGSLGGDFKEVHYSKMPGRTFVQKLFLLLAVEMR</sequence>
<proteinExistence type="inferred from homology"/>
<accession>A0ABN8NJT4</accession>
<protein>
    <recommendedName>
        <fullName evidence="6">Mediator of RNA polymerase II transcription subunit 17</fullName>
    </recommendedName>
    <alternativeName>
        <fullName evidence="6">Mediator complex subunit 17</fullName>
    </alternativeName>
</protein>
<evidence type="ECO:0000256" key="3">
    <source>
        <dbReference type="ARBA" id="ARBA00023015"/>
    </source>
</evidence>
<evidence type="ECO:0000256" key="5">
    <source>
        <dbReference type="ARBA" id="ARBA00023242"/>
    </source>
</evidence>
<keyword evidence="8" id="KW-1185">Reference proteome</keyword>
<evidence type="ECO:0000256" key="2">
    <source>
        <dbReference type="ARBA" id="ARBA00005635"/>
    </source>
</evidence>
<feature type="non-terminal residue" evidence="7">
    <location>
        <position position="1"/>
    </location>
</feature>
<keyword evidence="5 6" id="KW-0539">Nucleus</keyword>
<comment type="similarity">
    <text evidence="2 6">Belongs to the Mediator complex subunit 17 family.</text>
</comment>
<organism evidence="7 8">
    <name type="scientific">Porites lobata</name>
    <dbReference type="NCBI Taxonomy" id="104759"/>
    <lineage>
        <taxon>Eukaryota</taxon>
        <taxon>Metazoa</taxon>
        <taxon>Cnidaria</taxon>
        <taxon>Anthozoa</taxon>
        <taxon>Hexacorallia</taxon>
        <taxon>Scleractinia</taxon>
        <taxon>Fungiina</taxon>
        <taxon>Poritidae</taxon>
        <taxon>Porites</taxon>
    </lineage>
</organism>
<evidence type="ECO:0000256" key="6">
    <source>
        <dbReference type="RuleBase" id="RU364140"/>
    </source>
</evidence>
<comment type="caution">
    <text evidence="7">The sequence shown here is derived from an EMBL/GenBank/DDBJ whole genome shotgun (WGS) entry which is preliminary data.</text>
</comment>